<dbReference type="Proteomes" id="UP000660680">
    <property type="component" value="Unassembled WGS sequence"/>
</dbReference>
<gene>
    <name evidence="1" type="ORF">GCM10010171_23930</name>
</gene>
<dbReference type="PANTHER" id="PTHR43132:SF6">
    <property type="entry name" value="HTH-TYPE TRANSCRIPTIONAL REPRESSOR CZRA"/>
    <property type="match status" value="1"/>
</dbReference>
<dbReference type="EMBL" id="BMRB01000002">
    <property type="protein sequence ID" value="GGS29791.1"/>
    <property type="molecule type" value="Genomic_DNA"/>
</dbReference>
<dbReference type="SUPFAM" id="SSF46785">
    <property type="entry name" value="Winged helix' DNA-binding domain"/>
    <property type="match status" value="1"/>
</dbReference>
<dbReference type="InterPro" id="IPR036390">
    <property type="entry name" value="WH_DNA-bd_sf"/>
</dbReference>
<dbReference type="Gene3D" id="1.10.10.10">
    <property type="entry name" value="Winged helix-like DNA-binding domain superfamily/Winged helix DNA-binding domain"/>
    <property type="match status" value="1"/>
</dbReference>
<comment type="caution">
    <text evidence="1">The sequence shown here is derived from an EMBL/GenBank/DDBJ whole genome shotgun (WGS) entry which is preliminary data.</text>
</comment>
<dbReference type="InterPro" id="IPR051011">
    <property type="entry name" value="Metal_resp_trans_reg"/>
</dbReference>
<sequence length="307" mass="32621">MVITVRMTPDAVARTRLAVSPAAEAAVWLWTLVLGRSHPLFGDHGPLARAALRHPDVALVAGTLFPCYAPDLLTPPPPPASTLDDQLDLVSSARPDVVADQIGYVASRNRVPPAVRDAVDAGTFGRRAANGLLVFWRHVLADGWPALRDVLEADLAQRMRTMASGGLASLFTSLHPDIGWTGDALTITLGPHAETVALGDRDLVLVPTALNWPNATAQVCGDAPAVIGYPAAGLPRDGHRDPAAQARLYGATRAALLADLTQPRSTAHLAARHGIAPSTASYHLRVLHQAGLVSRHRDGHHVLYQRT</sequence>
<dbReference type="Pfam" id="PF12840">
    <property type="entry name" value="HTH_20"/>
    <property type="match status" value="1"/>
</dbReference>
<dbReference type="AlphaFoldDB" id="A0A918LCM8"/>
<evidence type="ECO:0000313" key="2">
    <source>
        <dbReference type="Proteomes" id="UP000660680"/>
    </source>
</evidence>
<dbReference type="InterPro" id="IPR036388">
    <property type="entry name" value="WH-like_DNA-bd_sf"/>
</dbReference>
<reference evidence="1" key="2">
    <citation type="submission" date="2020-09" db="EMBL/GenBank/DDBJ databases">
        <authorList>
            <person name="Sun Q."/>
            <person name="Ohkuma M."/>
        </authorList>
    </citation>
    <scope>NUCLEOTIDE SEQUENCE</scope>
    <source>
        <strain evidence="1">JCM 3276</strain>
    </source>
</reference>
<dbReference type="InterPro" id="IPR011991">
    <property type="entry name" value="ArsR-like_HTH"/>
</dbReference>
<organism evidence="1 2">
    <name type="scientific">Actinokineospora fastidiosa</name>
    <dbReference type="NCBI Taxonomy" id="1816"/>
    <lineage>
        <taxon>Bacteria</taxon>
        <taxon>Bacillati</taxon>
        <taxon>Actinomycetota</taxon>
        <taxon>Actinomycetes</taxon>
        <taxon>Pseudonocardiales</taxon>
        <taxon>Pseudonocardiaceae</taxon>
        <taxon>Actinokineospora</taxon>
    </lineage>
</organism>
<reference evidence="1" key="1">
    <citation type="journal article" date="2014" name="Int. J. Syst. Evol. Microbiol.">
        <title>Complete genome sequence of Corynebacterium casei LMG S-19264T (=DSM 44701T), isolated from a smear-ripened cheese.</title>
        <authorList>
            <consortium name="US DOE Joint Genome Institute (JGI-PGF)"/>
            <person name="Walter F."/>
            <person name="Albersmeier A."/>
            <person name="Kalinowski J."/>
            <person name="Ruckert C."/>
        </authorList>
    </citation>
    <scope>NUCLEOTIDE SEQUENCE</scope>
    <source>
        <strain evidence="1">JCM 3276</strain>
    </source>
</reference>
<dbReference type="PANTHER" id="PTHR43132">
    <property type="entry name" value="ARSENICAL RESISTANCE OPERON REPRESSOR ARSR-RELATED"/>
    <property type="match status" value="1"/>
</dbReference>
<dbReference type="CDD" id="cd00090">
    <property type="entry name" value="HTH_ARSR"/>
    <property type="match status" value="1"/>
</dbReference>
<name>A0A918LCM8_9PSEU</name>
<keyword evidence="2" id="KW-1185">Reference proteome</keyword>
<proteinExistence type="predicted"/>
<protein>
    <submittedName>
        <fullName evidence="1">Transcriptional regulator</fullName>
    </submittedName>
</protein>
<accession>A0A918LCM8</accession>
<evidence type="ECO:0000313" key="1">
    <source>
        <dbReference type="EMBL" id="GGS29791.1"/>
    </source>
</evidence>